<evidence type="ECO:0000256" key="6">
    <source>
        <dbReference type="HAMAP-Rule" id="MF_00209"/>
    </source>
</evidence>
<feature type="binding site" evidence="6">
    <location>
        <position position="44"/>
    </location>
    <ligand>
        <name>substrate</name>
    </ligand>
</feature>
<evidence type="ECO:0000313" key="7">
    <source>
        <dbReference type="EMBL" id="MDH6504381.1"/>
    </source>
</evidence>
<feature type="binding site" evidence="6">
    <location>
        <position position="66"/>
    </location>
    <ligand>
        <name>Mg(2+)</name>
        <dbReference type="ChEBI" id="CHEBI:18420"/>
        <label>1</label>
    </ligand>
</feature>
<dbReference type="Gene3D" id="3.90.80.10">
    <property type="entry name" value="Inorganic pyrophosphatase"/>
    <property type="match status" value="1"/>
</dbReference>
<dbReference type="NCBIfam" id="NF002317">
    <property type="entry name" value="PRK01250.1"/>
    <property type="match status" value="1"/>
</dbReference>
<evidence type="ECO:0000256" key="1">
    <source>
        <dbReference type="ARBA" id="ARBA00001946"/>
    </source>
</evidence>
<feature type="binding site" evidence="6">
    <location>
        <position position="71"/>
    </location>
    <ligand>
        <name>Mg(2+)</name>
        <dbReference type="ChEBI" id="CHEBI:18420"/>
        <label>1</label>
    </ligand>
</feature>
<keyword evidence="2 6" id="KW-0963">Cytoplasm</keyword>
<comment type="similarity">
    <text evidence="6">Belongs to the PPase family.</text>
</comment>
<reference evidence="7" key="1">
    <citation type="submission" date="2023-04" db="EMBL/GenBank/DDBJ databases">
        <title>Genome Encyclopedia of Bacteria and Archaea VI: Functional Genomics of Type Strains.</title>
        <authorList>
            <person name="Whitman W."/>
        </authorList>
    </citation>
    <scope>NUCLEOTIDE SEQUENCE</scope>
    <source>
        <strain evidence="7">Enz.4-51</strain>
    </source>
</reference>
<dbReference type="CDD" id="cd00412">
    <property type="entry name" value="pyrophosphatase"/>
    <property type="match status" value="1"/>
</dbReference>
<feature type="binding site" evidence="6">
    <location>
        <position position="103"/>
    </location>
    <ligand>
        <name>Mg(2+)</name>
        <dbReference type="ChEBI" id="CHEBI:18420"/>
        <label>1</label>
    </ligand>
</feature>
<dbReference type="GeneID" id="83595917"/>
<dbReference type="GO" id="GO:0005737">
    <property type="term" value="C:cytoplasm"/>
    <property type="evidence" value="ECO:0007669"/>
    <property type="project" value="UniProtKB-SubCell"/>
</dbReference>
<dbReference type="PROSITE" id="PS00387">
    <property type="entry name" value="PPASE"/>
    <property type="match status" value="1"/>
</dbReference>
<evidence type="ECO:0000256" key="5">
    <source>
        <dbReference type="ARBA" id="ARBA00022842"/>
    </source>
</evidence>
<evidence type="ECO:0000256" key="3">
    <source>
        <dbReference type="ARBA" id="ARBA00022723"/>
    </source>
</evidence>
<comment type="subcellular location">
    <subcellularLocation>
        <location evidence="6">Cytoplasm</location>
    </subcellularLocation>
</comment>
<evidence type="ECO:0000256" key="2">
    <source>
        <dbReference type="ARBA" id="ARBA00022490"/>
    </source>
</evidence>
<dbReference type="EC" id="3.6.1.1" evidence="6"/>
<dbReference type="PANTHER" id="PTHR10286">
    <property type="entry name" value="INORGANIC PYROPHOSPHATASE"/>
    <property type="match status" value="1"/>
</dbReference>
<feature type="binding site" evidence="6">
    <location>
        <position position="142"/>
    </location>
    <ligand>
        <name>substrate</name>
    </ligand>
</feature>
<accession>A0AA43M8Y5</accession>
<dbReference type="EMBL" id="JARXYA010000008">
    <property type="protein sequence ID" value="MDH6504381.1"/>
    <property type="molecule type" value="Genomic_DNA"/>
</dbReference>
<feature type="binding site" evidence="6">
    <location>
        <position position="71"/>
    </location>
    <ligand>
        <name>Mg(2+)</name>
        <dbReference type="ChEBI" id="CHEBI:18420"/>
        <label>2</label>
    </ligand>
</feature>
<comment type="function">
    <text evidence="6">Catalyzes the hydrolysis of inorganic pyrophosphate (PPi) forming two phosphate ions.</text>
</comment>
<proteinExistence type="inferred from homology"/>
<comment type="subunit">
    <text evidence="6">Homohexamer.</text>
</comment>
<comment type="caution">
    <text evidence="7">The sequence shown here is derived from an EMBL/GenBank/DDBJ whole genome shotgun (WGS) entry which is preliminary data.</text>
</comment>
<dbReference type="InterPro" id="IPR008162">
    <property type="entry name" value="Pyrophosphatase"/>
</dbReference>
<dbReference type="Pfam" id="PF00719">
    <property type="entry name" value="Pyrophosphatase"/>
    <property type="match status" value="1"/>
</dbReference>
<dbReference type="GO" id="GO:0006796">
    <property type="term" value="P:phosphate-containing compound metabolic process"/>
    <property type="evidence" value="ECO:0007669"/>
    <property type="project" value="InterPro"/>
</dbReference>
<dbReference type="AlphaFoldDB" id="A0AA43M8Y5"/>
<dbReference type="InterPro" id="IPR036649">
    <property type="entry name" value="Pyrophosphatase_sf"/>
</dbReference>
<dbReference type="GO" id="GO:0004427">
    <property type="term" value="F:inorganic diphosphate phosphatase activity"/>
    <property type="evidence" value="ECO:0007669"/>
    <property type="project" value="UniProtKB-UniRule"/>
</dbReference>
<dbReference type="HAMAP" id="MF_00209">
    <property type="entry name" value="Inorganic_PPase"/>
    <property type="match status" value="1"/>
</dbReference>
<evidence type="ECO:0000256" key="4">
    <source>
        <dbReference type="ARBA" id="ARBA00022801"/>
    </source>
</evidence>
<dbReference type="GO" id="GO:0000287">
    <property type="term" value="F:magnesium ion binding"/>
    <property type="evidence" value="ECO:0007669"/>
    <property type="project" value="UniProtKB-UniRule"/>
</dbReference>
<keyword evidence="4 6" id="KW-0378">Hydrolase</keyword>
<evidence type="ECO:0000313" key="8">
    <source>
        <dbReference type="Proteomes" id="UP001161160"/>
    </source>
</evidence>
<feature type="binding site" evidence="6">
    <location>
        <position position="56"/>
    </location>
    <ligand>
        <name>substrate</name>
    </ligand>
</feature>
<comment type="catalytic activity">
    <reaction evidence="6">
        <text>diphosphate + H2O = 2 phosphate + H(+)</text>
        <dbReference type="Rhea" id="RHEA:24576"/>
        <dbReference type="ChEBI" id="CHEBI:15377"/>
        <dbReference type="ChEBI" id="CHEBI:15378"/>
        <dbReference type="ChEBI" id="CHEBI:33019"/>
        <dbReference type="ChEBI" id="CHEBI:43474"/>
        <dbReference type="EC" id="3.6.1.1"/>
    </reaction>
</comment>
<keyword evidence="3 6" id="KW-0479">Metal-binding</keyword>
<dbReference type="FunFam" id="3.90.80.10:FF:000001">
    <property type="entry name" value="Inorganic pyrophosphatase"/>
    <property type="match status" value="1"/>
</dbReference>
<protein>
    <recommendedName>
        <fullName evidence="6">Inorganic pyrophosphatase</fullName>
        <ecNumber evidence="6">3.6.1.1</ecNumber>
    </recommendedName>
    <alternativeName>
        <fullName evidence="6">Pyrophosphate phospho-hydrolase</fullName>
        <shortName evidence="6">PPase</shortName>
    </alternativeName>
</protein>
<feature type="binding site" evidence="6">
    <location>
        <position position="30"/>
    </location>
    <ligand>
        <name>substrate</name>
    </ligand>
</feature>
<sequence>MSYDKVSPGKNIPEKFNVIIEIPMNADPVKYEVDKESGALFVDRFMGTAMHYPCNYGYIPKTIAGDGDPVDVLVLTPFPLFPGVVVSCRALGALMMEDEGGQDAKLLAVPEDKLLPLYSNVKSIQDLHQLQLDQIQHFFEHYKDLEKGKWVKVTGWSGIEAAHKEILEGIEGYAKSQK</sequence>
<organism evidence="7 8">
    <name type="scientific">Polynucleobacter sphagniphilus</name>
    <dbReference type="NCBI Taxonomy" id="1743169"/>
    <lineage>
        <taxon>Bacteria</taxon>
        <taxon>Pseudomonadati</taxon>
        <taxon>Pseudomonadota</taxon>
        <taxon>Betaproteobacteria</taxon>
        <taxon>Burkholderiales</taxon>
        <taxon>Burkholderiaceae</taxon>
        <taxon>Polynucleobacter</taxon>
    </lineage>
</organism>
<name>A0AA43M8Y5_9BURK</name>
<gene>
    <name evidence="6" type="primary">ppa</name>
    <name evidence="7" type="ORF">M2127_001701</name>
</gene>
<dbReference type="RefSeq" id="WP_076023603.1">
    <property type="nucleotide sequence ID" value="NZ_JAQFIK010000002.1"/>
</dbReference>
<dbReference type="SUPFAM" id="SSF50324">
    <property type="entry name" value="Inorganic pyrophosphatase"/>
    <property type="match status" value="1"/>
</dbReference>
<keyword evidence="8" id="KW-1185">Reference proteome</keyword>
<keyword evidence="5 6" id="KW-0460">Magnesium</keyword>
<comment type="cofactor">
    <cofactor evidence="1 6">
        <name>Mg(2+)</name>
        <dbReference type="ChEBI" id="CHEBI:18420"/>
    </cofactor>
</comment>
<dbReference type="Proteomes" id="UP001161160">
    <property type="component" value="Unassembled WGS sequence"/>
</dbReference>